<keyword evidence="4" id="KW-1185">Reference proteome</keyword>
<feature type="transmembrane region" description="Helical" evidence="2">
    <location>
        <begin position="57"/>
        <end position="77"/>
    </location>
</feature>
<organism evidence="3 4">
    <name type="scientific">Bodo saltans</name>
    <name type="common">Flagellated protozoan</name>
    <dbReference type="NCBI Taxonomy" id="75058"/>
    <lineage>
        <taxon>Eukaryota</taxon>
        <taxon>Discoba</taxon>
        <taxon>Euglenozoa</taxon>
        <taxon>Kinetoplastea</taxon>
        <taxon>Metakinetoplastina</taxon>
        <taxon>Eubodonida</taxon>
        <taxon>Bodonidae</taxon>
        <taxon>Bodo</taxon>
    </lineage>
</organism>
<gene>
    <name evidence="3" type="ORF">BSAL_75930</name>
</gene>
<evidence type="ECO:0000256" key="1">
    <source>
        <dbReference type="SAM" id="MobiDB-lite"/>
    </source>
</evidence>
<protein>
    <submittedName>
        <fullName evidence="3">Membrane-associated protein, putative</fullName>
    </submittedName>
</protein>
<proteinExistence type="predicted"/>
<evidence type="ECO:0000313" key="4">
    <source>
        <dbReference type="Proteomes" id="UP000051952"/>
    </source>
</evidence>
<keyword evidence="2" id="KW-0472">Membrane</keyword>
<feature type="compositionally biased region" description="Polar residues" evidence="1">
    <location>
        <begin position="88"/>
        <end position="107"/>
    </location>
</feature>
<reference evidence="4" key="1">
    <citation type="submission" date="2015-09" db="EMBL/GenBank/DDBJ databases">
        <authorList>
            <consortium name="Pathogen Informatics"/>
        </authorList>
    </citation>
    <scope>NUCLEOTIDE SEQUENCE [LARGE SCALE GENOMIC DNA]</scope>
    <source>
        <strain evidence="4">Lake Konstanz</strain>
    </source>
</reference>
<feature type="transmembrane region" description="Helical" evidence="2">
    <location>
        <begin position="26"/>
        <end position="45"/>
    </location>
</feature>
<feature type="region of interest" description="Disordered" evidence="1">
    <location>
        <begin position="88"/>
        <end position="120"/>
    </location>
</feature>
<accession>A0A0S4IYI5</accession>
<keyword evidence="2" id="KW-0812">Transmembrane</keyword>
<evidence type="ECO:0000256" key="2">
    <source>
        <dbReference type="SAM" id="Phobius"/>
    </source>
</evidence>
<dbReference type="Proteomes" id="UP000051952">
    <property type="component" value="Unassembled WGS sequence"/>
</dbReference>
<dbReference type="VEuPathDB" id="TriTrypDB:BSAL_75930"/>
<dbReference type="EMBL" id="CYKH01000701">
    <property type="protein sequence ID" value="CUG21574.1"/>
    <property type="molecule type" value="Genomic_DNA"/>
</dbReference>
<feature type="non-terminal residue" evidence="3">
    <location>
        <position position="120"/>
    </location>
</feature>
<keyword evidence="2" id="KW-1133">Transmembrane helix</keyword>
<evidence type="ECO:0000313" key="3">
    <source>
        <dbReference type="EMBL" id="CUG21574.1"/>
    </source>
</evidence>
<dbReference type="AlphaFoldDB" id="A0A0S4IYI5"/>
<sequence>MGLLMCASVFFAVVRPHRALLASYLTSASLVLTCTVALMAMLCRLETVDQSAVDDFGMFVSVTMMLIKVYTVAYPYAEAWLVMRNNSSTVSGSEPNKDSFSGLTESFASIGRGSPESFSS</sequence>
<name>A0A0S4IYI5_BODSA</name>